<evidence type="ECO:0000256" key="2">
    <source>
        <dbReference type="ARBA" id="ARBA00007131"/>
    </source>
</evidence>
<dbReference type="EMBL" id="MFEK01000014">
    <property type="protein sequence ID" value="OGE78126.1"/>
    <property type="molecule type" value="Genomic_DNA"/>
</dbReference>
<dbReference type="InterPro" id="IPR033248">
    <property type="entry name" value="Transketolase_C"/>
</dbReference>
<dbReference type="AlphaFoldDB" id="A0A1F5NK98"/>
<name>A0A1F5NK98_9BACT</name>
<dbReference type="Pfam" id="PF02780">
    <property type="entry name" value="Transketolase_C"/>
    <property type="match status" value="1"/>
</dbReference>
<dbReference type="STRING" id="1817824.A2751_03110"/>
<dbReference type="PANTHER" id="PTHR43825">
    <property type="entry name" value="PYRUVATE DEHYDROGENASE E1 COMPONENT"/>
    <property type="match status" value="1"/>
</dbReference>
<dbReference type="FunFam" id="3.40.50.970:FF:000129">
    <property type="entry name" value="Transketolase"/>
    <property type="match status" value="1"/>
</dbReference>
<evidence type="ECO:0000313" key="5">
    <source>
        <dbReference type="EMBL" id="OGE78126.1"/>
    </source>
</evidence>
<dbReference type="Proteomes" id="UP000176864">
    <property type="component" value="Unassembled WGS sequence"/>
</dbReference>
<dbReference type="InterPro" id="IPR009014">
    <property type="entry name" value="Transketo_C/PFOR_II"/>
</dbReference>
<dbReference type="SMART" id="SM00861">
    <property type="entry name" value="Transket_pyr"/>
    <property type="match status" value="1"/>
</dbReference>
<dbReference type="InterPro" id="IPR051157">
    <property type="entry name" value="PDH/Transketolase"/>
</dbReference>
<accession>A0A1F5NK98</accession>
<dbReference type="Gene3D" id="3.40.50.970">
    <property type="match status" value="1"/>
</dbReference>
<dbReference type="InterPro" id="IPR029061">
    <property type="entry name" value="THDP-binding"/>
</dbReference>
<dbReference type="PANTHER" id="PTHR43825:SF5">
    <property type="entry name" value="HYPOTHETICAL TRANSKETOLASE FAMILY PROTEIN"/>
    <property type="match status" value="1"/>
</dbReference>
<evidence type="ECO:0000256" key="1">
    <source>
        <dbReference type="ARBA" id="ARBA00001964"/>
    </source>
</evidence>
<evidence type="ECO:0000259" key="4">
    <source>
        <dbReference type="SMART" id="SM00861"/>
    </source>
</evidence>
<dbReference type="SUPFAM" id="SSF52518">
    <property type="entry name" value="Thiamin diphosphate-binding fold (THDP-binding)"/>
    <property type="match status" value="1"/>
</dbReference>
<feature type="domain" description="Transketolase-like pyrimidine-binding" evidence="4">
    <location>
        <begin position="1"/>
        <end position="163"/>
    </location>
</feature>
<evidence type="ECO:0000256" key="3">
    <source>
        <dbReference type="ARBA" id="ARBA00023052"/>
    </source>
</evidence>
<sequence>MRPTFIKTLVELAQKDERIFLLTGDLGYAALEPFREKFPKRFINMGVAEQNMAGFAAGLAMSGKLPVVYSIATFVTLKTLEQVRNDICYQNLNVKIVGVGSGLTYSQYGATHHSQEDIGLMRLLPNMKVICPGDPVEVEAATRAMMADPQPCYLRIGSRGEPVLHEPPIDFQIGKGITLRPGKDIALVATGNMLENTMKAAELLRGSGLSPQVVSMHTVKPLDANLLKELFINFQQVFTIEEHSQIGGFGSAVAELAAELHDGRASLHRIALPDQFQKLGAWLARLRQENGLSPEGIAETVRKIYNQTS</sequence>
<dbReference type="Pfam" id="PF02779">
    <property type="entry name" value="Transket_pyr"/>
    <property type="match status" value="1"/>
</dbReference>
<comment type="similarity">
    <text evidence="2">Belongs to the transketolase family.</text>
</comment>
<gene>
    <name evidence="5" type="ORF">A2751_03110</name>
</gene>
<dbReference type="CDD" id="cd07033">
    <property type="entry name" value="TPP_PYR_DXS_TK_like"/>
    <property type="match status" value="1"/>
</dbReference>
<comment type="caution">
    <text evidence="5">The sequence shown here is derived from an EMBL/GenBank/DDBJ whole genome shotgun (WGS) entry which is preliminary data.</text>
</comment>
<dbReference type="SUPFAM" id="SSF52922">
    <property type="entry name" value="TK C-terminal domain-like"/>
    <property type="match status" value="1"/>
</dbReference>
<dbReference type="Gene3D" id="3.40.50.920">
    <property type="match status" value="1"/>
</dbReference>
<organism evidence="5 6">
    <name type="scientific">Candidatus Doudnabacteria bacterium RIFCSPHIGHO2_01_FULL_46_14</name>
    <dbReference type="NCBI Taxonomy" id="1817824"/>
    <lineage>
        <taxon>Bacteria</taxon>
        <taxon>Candidatus Doudnaibacteriota</taxon>
    </lineage>
</organism>
<proteinExistence type="inferred from homology"/>
<dbReference type="InterPro" id="IPR005475">
    <property type="entry name" value="Transketolase-like_Pyr-bd"/>
</dbReference>
<evidence type="ECO:0000313" key="6">
    <source>
        <dbReference type="Proteomes" id="UP000176864"/>
    </source>
</evidence>
<reference evidence="5 6" key="1">
    <citation type="journal article" date="2016" name="Nat. Commun.">
        <title>Thousands of microbial genomes shed light on interconnected biogeochemical processes in an aquifer system.</title>
        <authorList>
            <person name="Anantharaman K."/>
            <person name="Brown C.T."/>
            <person name="Hug L.A."/>
            <person name="Sharon I."/>
            <person name="Castelle C.J."/>
            <person name="Probst A.J."/>
            <person name="Thomas B.C."/>
            <person name="Singh A."/>
            <person name="Wilkins M.J."/>
            <person name="Karaoz U."/>
            <person name="Brodie E.L."/>
            <person name="Williams K.H."/>
            <person name="Hubbard S.S."/>
            <person name="Banfield J.F."/>
        </authorList>
    </citation>
    <scope>NUCLEOTIDE SEQUENCE [LARGE SCALE GENOMIC DNA]</scope>
</reference>
<protein>
    <recommendedName>
        <fullName evidence="4">Transketolase-like pyrimidine-binding domain-containing protein</fullName>
    </recommendedName>
</protein>
<keyword evidence="3" id="KW-0786">Thiamine pyrophosphate</keyword>
<comment type="cofactor">
    <cofactor evidence="1">
        <name>thiamine diphosphate</name>
        <dbReference type="ChEBI" id="CHEBI:58937"/>
    </cofactor>
</comment>